<keyword evidence="3" id="KW-1185">Reference proteome</keyword>
<feature type="transmembrane region" description="Helical" evidence="1">
    <location>
        <begin position="56"/>
        <end position="76"/>
    </location>
</feature>
<feature type="transmembrane region" description="Helical" evidence="1">
    <location>
        <begin position="116"/>
        <end position="134"/>
    </location>
</feature>
<gene>
    <name evidence="2" type="ORF">Vbra_5454</name>
</gene>
<reference evidence="2 3" key="1">
    <citation type="submission" date="2014-11" db="EMBL/GenBank/DDBJ databases">
        <authorList>
            <person name="Zhu J."/>
            <person name="Qi W."/>
            <person name="Song R."/>
        </authorList>
    </citation>
    <scope>NUCLEOTIDE SEQUENCE [LARGE SCALE GENOMIC DNA]</scope>
</reference>
<dbReference type="AlphaFoldDB" id="A0A0G4EY08"/>
<organism evidence="2 3">
    <name type="scientific">Vitrella brassicaformis (strain CCMP3155)</name>
    <dbReference type="NCBI Taxonomy" id="1169540"/>
    <lineage>
        <taxon>Eukaryota</taxon>
        <taxon>Sar</taxon>
        <taxon>Alveolata</taxon>
        <taxon>Colpodellida</taxon>
        <taxon>Vitrellaceae</taxon>
        <taxon>Vitrella</taxon>
    </lineage>
</organism>
<accession>A0A0G4EY08</accession>
<protein>
    <submittedName>
        <fullName evidence="2">Uncharacterized protein</fullName>
    </submittedName>
</protein>
<dbReference type="EMBL" id="CDMY01000343">
    <property type="protein sequence ID" value="CEM03509.1"/>
    <property type="molecule type" value="Genomic_DNA"/>
</dbReference>
<proteinExistence type="predicted"/>
<evidence type="ECO:0000313" key="3">
    <source>
        <dbReference type="Proteomes" id="UP000041254"/>
    </source>
</evidence>
<evidence type="ECO:0000313" key="2">
    <source>
        <dbReference type="EMBL" id="CEM03509.1"/>
    </source>
</evidence>
<feature type="transmembrane region" description="Helical" evidence="1">
    <location>
        <begin position="12"/>
        <end position="36"/>
    </location>
</feature>
<dbReference type="VEuPathDB" id="CryptoDB:Vbra_5454"/>
<evidence type="ECO:0000256" key="1">
    <source>
        <dbReference type="SAM" id="Phobius"/>
    </source>
</evidence>
<dbReference type="Proteomes" id="UP000041254">
    <property type="component" value="Unassembled WGS sequence"/>
</dbReference>
<feature type="transmembrane region" description="Helical" evidence="1">
    <location>
        <begin position="88"/>
        <end position="110"/>
    </location>
</feature>
<keyword evidence="1" id="KW-0812">Transmembrane</keyword>
<name>A0A0G4EY08_VITBC</name>
<keyword evidence="1" id="KW-1133">Transmembrane helix</keyword>
<keyword evidence="1" id="KW-0472">Membrane</keyword>
<sequence>MIAFLREVRYSYYTHGVIAAAFGGFAFLAPSLFVALGKANAPADSHEHHQMTELSMLYGALLMTQSVLFFTFAKNSESLISLGIKRRISGAYCVFCLLSLGVCLRALFVTKSSEDVSGASAFALLALMHGYHALTEGGGAAKKT</sequence>
<dbReference type="InParanoid" id="A0A0G4EY08"/>